<proteinExistence type="predicted"/>
<feature type="transmembrane region" description="Helical" evidence="1">
    <location>
        <begin position="295"/>
        <end position="311"/>
    </location>
</feature>
<feature type="transmembrane region" description="Helical" evidence="1">
    <location>
        <begin position="149"/>
        <end position="166"/>
    </location>
</feature>
<reference evidence="2 3" key="1">
    <citation type="submission" date="2017-10" db="EMBL/GenBank/DDBJ databases">
        <title>Resolving the taxonomy of Roseburia spp., Eubacterium rectale and Agathobacter spp. through phylogenomic analysis.</title>
        <authorList>
            <person name="Sheridan P.O."/>
            <person name="Walker A.W."/>
            <person name="Duncan S.H."/>
            <person name="Scott K.P."/>
            <person name="Toole P.W.O."/>
            <person name="Luis P."/>
            <person name="Flint H.J."/>
        </authorList>
    </citation>
    <scope>NUCLEOTIDE SEQUENCE [LARGE SCALE GENOMIC DNA]</scope>
    <source>
        <strain evidence="2 3">JK626</strain>
    </source>
</reference>
<accession>A0A2G3DXC2</accession>
<feature type="transmembrane region" description="Helical" evidence="1">
    <location>
        <begin position="198"/>
        <end position="221"/>
    </location>
</feature>
<organism evidence="2 3">
    <name type="scientific">Pseudobutyrivibrio ruminis</name>
    <dbReference type="NCBI Taxonomy" id="46206"/>
    <lineage>
        <taxon>Bacteria</taxon>
        <taxon>Bacillati</taxon>
        <taxon>Bacillota</taxon>
        <taxon>Clostridia</taxon>
        <taxon>Lachnospirales</taxon>
        <taxon>Lachnospiraceae</taxon>
        <taxon>Pseudobutyrivibrio</taxon>
    </lineage>
</organism>
<evidence type="ECO:0000313" key="2">
    <source>
        <dbReference type="EMBL" id="PHU35515.1"/>
    </source>
</evidence>
<feature type="transmembrane region" description="Helical" evidence="1">
    <location>
        <begin position="323"/>
        <end position="344"/>
    </location>
</feature>
<sequence length="375" mass="42315">MITDIKNYLKSKTNIKNGLFLVLCLVLVHYGLYYGILTNVRVMIIAGVFIVARSIYLTRIPFDINMLFLFEGFVVKAMLDQHTGKAWKVPTTLAMPVLMYLFGKYLVAVRSTKKTKTVTKITPEGPVKAEVANPTVEKTTGVFTACERAVLSAFSVAIGMTIYGLMNYHLTRENQVIARMGYYFLAFRDGEFSSKNTFLFSFIPVASIVVAILAFIFYKLAAKNQRLNKIKNFVLLGVFVVISIIAIRIYVGDIRFEAFKEGVHLMVVQHWGNFNFTVLELDTSGNMWLDYGRESGIMVLIPILIFFGLTIKDTIQLALNKSVGIFTKTLLITAFVLFNVYYFIESDAFIFQFYWFAGLAVSGAISVLRLSGKED</sequence>
<keyword evidence="1" id="KW-0812">Transmembrane</keyword>
<comment type="caution">
    <text evidence="2">The sequence shown here is derived from an EMBL/GenBank/DDBJ whole genome shotgun (WGS) entry which is preliminary data.</text>
</comment>
<protein>
    <submittedName>
        <fullName evidence="2">Uncharacterized protein</fullName>
    </submittedName>
</protein>
<dbReference type="EMBL" id="PDYF01000008">
    <property type="protein sequence ID" value="PHU35515.1"/>
    <property type="molecule type" value="Genomic_DNA"/>
</dbReference>
<dbReference type="RefSeq" id="WP_099391340.1">
    <property type="nucleotide sequence ID" value="NZ_PDYF01000008.1"/>
</dbReference>
<feature type="transmembrane region" description="Helical" evidence="1">
    <location>
        <begin position="233"/>
        <end position="251"/>
    </location>
</feature>
<feature type="transmembrane region" description="Helical" evidence="1">
    <location>
        <begin position="42"/>
        <end position="62"/>
    </location>
</feature>
<keyword evidence="1" id="KW-0472">Membrane</keyword>
<dbReference type="Proteomes" id="UP000225889">
    <property type="component" value="Unassembled WGS sequence"/>
</dbReference>
<feature type="transmembrane region" description="Helical" evidence="1">
    <location>
        <begin position="350"/>
        <end position="370"/>
    </location>
</feature>
<evidence type="ECO:0000256" key="1">
    <source>
        <dbReference type="SAM" id="Phobius"/>
    </source>
</evidence>
<reference evidence="2 3" key="2">
    <citation type="submission" date="2017-10" db="EMBL/GenBank/DDBJ databases">
        <authorList>
            <person name="Banno H."/>
            <person name="Chua N.-H."/>
        </authorList>
    </citation>
    <scope>NUCLEOTIDE SEQUENCE [LARGE SCALE GENOMIC DNA]</scope>
    <source>
        <strain evidence="2 3">JK626</strain>
    </source>
</reference>
<dbReference type="AlphaFoldDB" id="A0A2G3DXC2"/>
<keyword evidence="1" id="KW-1133">Transmembrane helix</keyword>
<gene>
    <name evidence="2" type="ORF">CSX01_02635</name>
</gene>
<feature type="transmembrane region" description="Helical" evidence="1">
    <location>
        <begin position="18"/>
        <end position="36"/>
    </location>
</feature>
<evidence type="ECO:0000313" key="3">
    <source>
        <dbReference type="Proteomes" id="UP000225889"/>
    </source>
</evidence>
<name>A0A2G3DXC2_9FIRM</name>